<dbReference type="EC" id="2.6.1.-" evidence="6"/>
<dbReference type="InterPro" id="IPR050596">
    <property type="entry name" value="AspAT/PAT-like"/>
</dbReference>
<dbReference type="AlphaFoldDB" id="A0A150K7T6"/>
<organism evidence="8 9">
    <name type="scientific">Heyndrickxia coagulans</name>
    <name type="common">Weizmannia coagulans</name>
    <dbReference type="NCBI Taxonomy" id="1398"/>
    <lineage>
        <taxon>Bacteria</taxon>
        <taxon>Bacillati</taxon>
        <taxon>Bacillota</taxon>
        <taxon>Bacilli</taxon>
        <taxon>Bacillales</taxon>
        <taxon>Bacillaceae</taxon>
        <taxon>Heyndrickxia</taxon>
    </lineage>
</organism>
<dbReference type="NCBIfam" id="NF005817">
    <property type="entry name" value="PRK07683.1"/>
    <property type="match status" value="1"/>
</dbReference>
<dbReference type="GO" id="GO:0030170">
    <property type="term" value="F:pyridoxal phosphate binding"/>
    <property type="evidence" value="ECO:0007669"/>
    <property type="project" value="InterPro"/>
</dbReference>
<dbReference type="CDD" id="cd00609">
    <property type="entry name" value="AAT_like"/>
    <property type="match status" value="1"/>
</dbReference>
<evidence type="ECO:0000313" key="9">
    <source>
        <dbReference type="Proteomes" id="UP000075288"/>
    </source>
</evidence>
<comment type="cofactor">
    <cofactor evidence="1 6">
        <name>pyridoxal 5'-phosphate</name>
        <dbReference type="ChEBI" id="CHEBI:597326"/>
    </cofactor>
</comment>
<dbReference type="InterPro" id="IPR015424">
    <property type="entry name" value="PyrdxlP-dep_Trfase"/>
</dbReference>
<dbReference type="PANTHER" id="PTHR46383">
    <property type="entry name" value="ASPARTATE AMINOTRANSFERASE"/>
    <property type="match status" value="1"/>
</dbReference>
<dbReference type="Proteomes" id="UP000075288">
    <property type="component" value="Unassembled WGS sequence"/>
</dbReference>
<evidence type="ECO:0000256" key="4">
    <source>
        <dbReference type="ARBA" id="ARBA00022679"/>
    </source>
</evidence>
<sequence>MKIRRGAFLQTARFSIFAHMNYIGRWTGIFHLKKGKRKRLLFHKCASVVRLRRTGHTYLMKSNPLKGRKPVLEHLLNPHVQEIEISGIRKFSNMVAGIEDMVSFTIGQPDFKTPEHVKQAGIRAIEENRTTYTHNAGDLALRKAAAQFVKTKYNLSYKPETEVIVTIGASEAIDITLRTVLTPGSEVILPGPVYPGYEPAIRLCGAVPVHVDTRANRFKLTTDLIRQAITANTKCIILPYPSNPTGVTLEKAELQEIADLIRGRDIFILADEIYSELTYNLQHASIASFLPEQTIVINGVSKSHSMTGWRIGFVFAPEWLTKHVLKVHQYNVSCAPSISQMAALEALTAGIDDAHAMKKEYEKRRDYVCKRLDEIGIRYVKPDGAFYVFAKVPEALKRSSFDFAVDLAKQQKVAVVPGSAFSKYGEGWFRMSYACSMDQLEKGLARMEKFVANLS</sequence>
<evidence type="ECO:0000256" key="3">
    <source>
        <dbReference type="ARBA" id="ARBA00022576"/>
    </source>
</evidence>
<dbReference type="PATRIC" id="fig|1398.26.peg.1561"/>
<dbReference type="GO" id="GO:0008483">
    <property type="term" value="F:transaminase activity"/>
    <property type="evidence" value="ECO:0007669"/>
    <property type="project" value="UniProtKB-KW"/>
</dbReference>
<dbReference type="PANTHER" id="PTHR46383:SF4">
    <property type="entry name" value="AMINOTRANSFERASE"/>
    <property type="match status" value="1"/>
</dbReference>
<dbReference type="Gene3D" id="3.40.640.10">
    <property type="entry name" value="Type I PLP-dependent aspartate aminotransferase-like (Major domain)"/>
    <property type="match status" value="1"/>
</dbReference>
<dbReference type="Pfam" id="PF00155">
    <property type="entry name" value="Aminotran_1_2"/>
    <property type="match status" value="1"/>
</dbReference>
<protein>
    <recommendedName>
        <fullName evidence="6">Aminotransferase</fullName>
        <ecNumber evidence="6">2.6.1.-</ecNumber>
    </recommendedName>
</protein>
<evidence type="ECO:0000256" key="5">
    <source>
        <dbReference type="ARBA" id="ARBA00022898"/>
    </source>
</evidence>
<evidence type="ECO:0000256" key="2">
    <source>
        <dbReference type="ARBA" id="ARBA00007441"/>
    </source>
</evidence>
<dbReference type="PROSITE" id="PS00105">
    <property type="entry name" value="AA_TRANSFER_CLASS_1"/>
    <property type="match status" value="1"/>
</dbReference>
<dbReference type="InterPro" id="IPR004839">
    <property type="entry name" value="Aminotransferase_I/II_large"/>
</dbReference>
<dbReference type="SUPFAM" id="SSF53383">
    <property type="entry name" value="PLP-dependent transferases"/>
    <property type="match status" value="1"/>
</dbReference>
<accession>A0A150K7T6</accession>
<keyword evidence="4 6" id="KW-0808">Transferase</keyword>
<feature type="domain" description="Aminotransferase class I/classII large" evidence="7">
    <location>
        <begin position="100"/>
        <end position="446"/>
    </location>
</feature>
<dbReference type="GO" id="GO:0006520">
    <property type="term" value="P:amino acid metabolic process"/>
    <property type="evidence" value="ECO:0007669"/>
    <property type="project" value="InterPro"/>
</dbReference>
<dbReference type="FunFam" id="3.40.640.10:FF:000033">
    <property type="entry name" value="Aspartate aminotransferase"/>
    <property type="match status" value="1"/>
</dbReference>
<evidence type="ECO:0000256" key="6">
    <source>
        <dbReference type="RuleBase" id="RU000481"/>
    </source>
</evidence>
<evidence type="ECO:0000259" key="7">
    <source>
        <dbReference type="Pfam" id="PF00155"/>
    </source>
</evidence>
<proteinExistence type="inferred from homology"/>
<dbReference type="InterPro" id="IPR004838">
    <property type="entry name" value="NHTrfase_class1_PyrdxlP-BS"/>
</dbReference>
<comment type="caution">
    <text evidence="8">The sequence shown here is derived from an EMBL/GenBank/DDBJ whole genome shotgun (WGS) entry which is preliminary data.</text>
</comment>
<dbReference type="EMBL" id="LQYG01000018">
    <property type="protein sequence ID" value="KYC65268.1"/>
    <property type="molecule type" value="Genomic_DNA"/>
</dbReference>
<name>A0A150K7T6_HEYCO</name>
<comment type="similarity">
    <text evidence="2 6">Belongs to the class-I pyridoxal-phosphate-dependent aminotransferase family.</text>
</comment>
<reference evidence="8 9" key="1">
    <citation type="submission" date="2016-01" db="EMBL/GenBank/DDBJ databases">
        <title>Genome Sequences of Twelve Sporeforming Bacillus Species Isolated from Foods.</title>
        <authorList>
            <person name="Berendsen E.M."/>
            <person name="Wells-Bennik M.H."/>
            <person name="Krawcyk A.O."/>
            <person name="De Jong A."/>
            <person name="Holsappel S."/>
            <person name="Eijlander R.T."/>
            <person name="Kuipers O.P."/>
        </authorList>
    </citation>
    <scope>NUCLEOTIDE SEQUENCE [LARGE SCALE GENOMIC DNA]</scope>
    <source>
        <strain evidence="8 9">B4098</strain>
    </source>
</reference>
<gene>
    <name evidence="8" type="ORF">B4098_0221</name>
</gene>
<evidence type="ECO:0000313" key="8">
    <source>
        <dbReference type="EMBL" id="KYC65268.1"/>
    </source>
</evidence>
<dbReference type="InterPro" id="IPR015421">
    <property type="entry name" value="PyrdxlP-dep_Trfase_major"/>
</dbReference>
<keyword evidence="5" id="KW-0663">Pyridoxal phosphate</keyword>
<evidence type="ECO:0000256" key="1">
    <source>
        <dbReference type="ARBA" id="ARBA00001933"/>
    </source>
</evidence>
<dbReference type="InterPro" id="IPR015422">
    <property type="entry name" value="PyrdxlP-dep_Trfase_small"/>
</dbReference>
<dbReference type="Gene3D" id="3.90.1150.10">
    <property type="entry name" value="Aspartate Aminotransferase, domain 1"/>
    <property type="match status" value="1"/>
</dbReference>
<keyword evidence="3 6" id="KW-0032">Aminotransferase</keyword>